<dbReference type="RefSeq" id="WP_115517524.1">
    <property type="nucleotide sequence ID" value="NZ_QRGO01000001.1"/>
</dbReference>
<evidence type="ECO:0000313" key="1">
    <source>
        <dbReference type="EMBL" id="RDV05501.1"/>
    </source>
</evidence>
<evidence type="ECO:0000313" key="2">
    <source>
        <dbReference type="Proteomes" id="UP000263993"/>
    </source>
</evidence>
<proteinExistence type="predicted"/>
<sequence>MTYRVYSGPQGAPDLSPLEKQRVLYKEFMSMDEALWWASHLRKQGRVALSIEGDDGTTLDRRAIGAAISVAPFARSA</sequence>
<dbReference type="OrthoDB" id="7960545at2"/>
<dbReference type="EMBL" id="QRGO01000001">
    <property type="protein sequence ID" value="RDV05501.1"/>
    <property type="molecule type" value="Genomic_DNA"/>
</dbReference>
<gene>
    <name evidence="1" type="ORF">DXH78_13515</name>
</gene>
<organism evidence="1 2">
    <name type="scientific">Undibacter mobilis</name>
    <dbReference type="NCBI Taxonomy" id="2292256"/>
    <lineage>
        <taxon>Bacteria</taxon>
        <taxon>Pseudomonadati</taxon>
        <taxon>Pseudomonadota</taxon>
        <taxon>Alphaproteobacteria</taxon>
        <taxon>Hyphomicrobiales</taxon>
        <taxon>Nitrobacteraceae</taxon>
        <taxon>Undibacter</taxon>
    </lineage>
</organism>
<dbReference type="Proteomes" id="UP000263993">
    <property type="component" value="Unassembled WGS sequence"/>
</dbReference>
<name>A0A371BDR8_9BRAD</name>
<reference evidence="2" key="1">
    <citation type="submission" date="2018-08" db="EMBL/GenBank/DDBJ databases">
        <authorList>
            <person name="Kim S.-J."/>
            <person name="Jung G.-Y."/>
        </authorList>
    </citation>
    <scope>NUCLEOTIDE SEQUENCE [LARGE SCALE GENOMIC DNA]</scope>
    <source>
        <strain evidence="2">GY_H</strain>
    </source>
</reference>
<comment type="caution">
    <text evidence="1">The sequence shown here is derived from an EMBL/GenBank/DDBJ whole genome shotgun (WGS) entry which is preliminary data.</text>
</comment>
<protein>
    <submittedName>
        <fullName evidence="1">Uncharacterized protein</fullName>
    </submittedName>
</protein>
<dbReference type="AlphaFoldDB" id="A0A371BDR8"/>
<keyword evidence="2" id="KW-1185">Reference proteome</keyword>
<accession>A0A371BDR8</accession>